<dbReference type="PANTHER" id="PTHR43280:SF28">
    <property type="entry name" value="HTH-TYPE TRANSCRIPTIONAL ACTIVATOR RHAS"/>
    <property type="match status" value="1"/>
</dbReference>
<organism evidence="3 4">
    <name type="scientific">Portibacter lacus</name>
    <dbReference type="NCBI Taxonomy" id="1099794"/>
    <lineage>
        <taxon>Bacteria</taxon>
        <taxon>Pseudomonadati</taxon>
        <taxon>Bacteroidota</taxon>
        <taxon>Saprospiria</taxon>
        <taxon>Saprospirales</taxon>
        <taxon>Haliscomenobacteraceae</taxon>
        <taxon>Portibacter</taxon>
    </lineage>
</organism>
<evidence type="ECO:0000313" key="3">
    <source>
        <dbReference type="EMBL" id="GLR15581.1"/>
    </source>
</evidence>
<dbReference type="GO" id="GO:0043565">
    <property type="term" value="F:sequence-specific DNA binding"/>
    <property type="evidence" value="ECO:0007669"/>
    <property type="project" value="InterPro"/>
</dbReference>
<dbReference type="AlphaFoldDB" id="A0AA37WBE8"/>
<keyword evidence="1" id="KW-0238">DNA-binding</keyword>
<dbReference type="Gene3D" id="1.10.10.60">
    <property type="entry name" value="Homeodomain-like"/>
    <property type="match status" value="1"/>
</dbReference>
<dbReference type="PANTHER" id="PTHR43280">
    <property type="entry name" value="ARAC-FAMILY TRANSCRIPTIONAL REGULATOR"/>
    <property type="match status" value="1"/>
</dbReference>
<comment type="caution">
    <text evidence="3">The sequence shown here is derived from an EMBL/GenBank/DDBJ whole genome shotgun (WGS) entry which is preliminary data.</text>
</comment>
<dbReference type="InterPro" id="IPR018060">
    <property type="entry name" value="HTH_AraC"/>
</dbReference>
<dbReference type="Proteomes" id="UP001156666">
    <property type="component" value="Unassembled WGS sequence"/>
</dbReference>
<reference evidence="3" key="2">
    <citation type="submission" date="2023-01" db="EMBL/GenBank/DDBJ databases">
        <title>Draft genome sequence of Portibacter lacus strain NBRC 108769.</title>
        <authorList>
            <person name="Sun Q."/>
            <person name="Mori K."/>
        </authorList>
    </citation>
    <scope>NUCLEOTIDE SEQUENCE</scope>
    <source>
        <strain evidence="3">NBRC 108769</strain>
    </source>
</reference>
<accession>A0AA37WBE8</accession>
<keyword evidence="4" id="KW-1185">Reference proteome</keyword>
<evidence type="ECO:0000256" key="1">
    <source>
        <dbReference type="ARBA" id="ARBA00023125"/>
    </source>
</evidence>
<evidence type="ECO:0000313" key="4">
    <source>
        <dbReference type="Proteomes" id="UP001156666"/>
    </source>
</evidence>
<sequence length="200" mass="23317">MPCYNYLHYLINSMIYSTKNNQTQSFNDALVNDNVELIFNLSKIETSDFLNKLKSLINDHFQEDQISFTIHSHNPIKAMEFSLSQKYGAKIIEVLEIQDEWLAAITIYIIKNLSNHQFSGEFLAEAMNLSSRQLRRKIKAINGRSTQEFVNDIRFALAKEIINTEMEVDFQTISKYLGFGKKSYFIDKFESRFGYKPPLV</sequence>
<gene>
    <name evidence="3" type="ORF">GCM10007940_01960</name>
</gene>
<dbReference type="EMBL" id="BSOH01000001">
    <property type="protein sequence ID" value="GLR15581.1"/>
    <property type="molecule type" value="Genomic_DNA"/>
</dbReference>
<dbReference type="SMART" id="SM00342">
    <property type="entry name" value="HTH_ARAC"/>
    <property type="match status" value="1"/>
</dbReference>
<reference evidence="3" key="1">
    <citation type="journal article" date="2014" name="Int. J. Syst. Evol. Microbiol.">
        <title>Complete genome sequence of Corynebacterium casei LMG S-19264T (=DSM 44701T), isolated from a smear-ripened cheese.</title>
        <authorList>
            <consortium name="US DOE Joint Genome Institute (JGI-PGF)"/>
            <person name="Walter F."/>
            <person name="Albersmeier A."/>
            <person name="Kalinowski J."/>
            <person name="Ruckert C."/>
        </authorList>
    </citation>
    <scope>NUCLEOTIDE SEQUENCE</scope>
    <source>
        <strain evidence="3">NBRC 108769</strain>
    </source>
</reference>
<protein>
    <recommendedName>
        <fullName evidence="2">HTH araC/xylS-type domain-containing protein</fullName>
    </recommendedName>
</protein>
<evidence type="ECO:0000259" key="2">
    <source>
        <dbReference type="PROSITE" id="PS01124"/>
    </source>
</evidence>
<dbReference type="Pfam" id="PF12833">
    <property type="entry name" value="HTH_18"/>
    <property type="match status" value="1"/>
</dbReference>
<dbReference type="GO" id="GO:0003700">
    <property type="term" value="F:DNA-binding transcription factor activity"/>
    <property type="evidence" value="ECO:0007669"/>
    <property type="project" value="InterPro"/>
</dbReference>
<feature type="domain" description="HTH araC/xylS-type" evidence="2">
    <location>
        <begin position="103"/>
        <end position="200"/>
    </location>
</feature>
<dbReference type="PROSITE" id="PS01124">
    <property type="entry name" value="HTH_ARAC_FAMILY_2"/>
    <property type="match status" value="1"/>
</dbReference>
<name>A0AA37WBE8_9BACT</name>
<proteinExistence type="predicted"/>